<sequence>MDSLKLKVHGSGYDSAFQVLGMETAWMHVDLPYGNKPGTDSDTVIFGSPQPSHDEADDSACQAVLNYYCSARNVIIDDFSRSILKAKQEELDASNFFCAAMQDKIVRLVLERDAVVAALQKHSDNTDIKVHSLSETFIKKKQDQLNNDCFYEILQDKITNLLRDRGVQKQRYTTMIHDMASVCDSFGDLLPIKKVTTGEAISEHAETGFMFTGSKTNPSRLDELALSLLKILRNGIIYETKHATTPY</sequence>
<proteinExistence type="predicted"/>
<gene>
    <name evidence="1" type="ORF">PVAP13_9KG271113</name>
</gene>
<protein>
    <submittedName>
        <fullName evidence="1">Uncharacterized protein</fullName>
    </submittedName>
</protein>
<evidence type="ECO:0000313" key="2">
    <source>
        <dbReference type="Proteomes" id="UP000823388"/>
    </source>
</evidence>
<accession>A0A8T0NLK8</accession>
<evidence type="ECO:0000313" key="1">
    <source>
        <dbReference type="EMBL" id="KAG2549758.1"/>
    </source>
</evidence>
<name>A0A8T0NLK8_PANVG</name>
<keyword evidence="2" id="KW-1185">Reference proteome</keyword>
<dbReference type="AlphaFoldDB" id="A0A8T0NLK8"/>
<dbReference type="Proteomes" id="UP000823388">
    <property type="component" value="Chromosome 9K"/>
</dbReference>
<dbReference type="EMBL" id="CM029053">
    <property type="protein sequence ID" value="KAG2549758.1"/>
    <property type="molecule type" value="Genomic_DNA"/>
</dbReference>
<comment type="caution">
    <text evidence="1">The sequence shown here is derived from an EMBL/GenBank/DDBJ whole genome shotgun (WGS) entry which is preliminary data.</text>
</comment>
<organism evidence="1 2">
    <name type="scientific">Panicum virgatum</name>
    <name type="common">Blackwell switchgrass</name>
    <dbReference type="NCBI Taxonomy" id="38727"/>
    <lineage>
        <taxon>Eukaryota</taxon>
        <taxon>Viridiplantae</taxon>
        <taxon>Streptophyta</taxon>
        <taxon>Embryophyta</taxon>
        <taxon>Tracheophyta</taxon>
        <taxon>Spermatophyta</taxon>
        <taxon>Magnoliopsida</taxon>
        <taxon>Liliopsida</taxon>
        <taxon>Poales</taxon>
        <taxon>Poaceae</taxon>
        <taxon>PACMAD clade</taxon>
        <taxon>Panicoideae</taxon>
        <taxon>Panicodae</taxon>
        <taxon>Paniceae</taxon>
        <taxon>Panicinae</taxon>
        <taxon>Panicum</taxon>
        <taxon>Panicum sect. Hiantes</taxon>
    </lineage>
</organism>
<reference evidence="1" key="1">
    <citation type="submission" date="2020-05" db="EMBL/GenBank/DDBJ databases">
        <title>WGS assembly of Panicum virgatum.</title>
        <authorList>
            <person name="Lovell J.T."/>
            <person name="Jenkins J."/>
            <person name="Shu S."/>
            <person name="Juenger T.E."/>
            <person name="Schmutz J."/>
        </authorList>
    </citation>
    <scope>NUCLEOTIDE SEQUENCE</scope>
    <source>
        <strain evidence="1">AP13</strain>
    </source>
</reference>